<dbReference type="PRINTS" id="PR00821">
    <property type="entry name" value="TAGLIPASE"/>
</dbReference>
<organism evidence="6 7">
    <name type="scientific">Tegillarca granosa</name>
    <name type="common">Malaysian cockle</name>
    <name type="synonym">Anadara granosa</name>
    <dbReference type="NCBI Taxonomy" id="220873"/>
    <lineage>
        <taxon>Eukaryota</taxon>
        <taxon>Metazoa</taxon>
        <taxon>Spiralia</taxon>
        <taxon>Lophotrochozoa</taxon>
        <taxon>Mollusca</taxon>
        <taxon>Bivalvia</taxon>
        <taxon>Autobranchia</taxon>
        <taxon>Pteriomorphia</taxon>
        <taxon>Arcoida</taxon>
        <taxon>Arcoidea</taxon>
        <taxon>Arcidae</taxon>
        <taxon>Tegillarca</taxon>
    </lineage>
</organism>
<dbReference type="InterPro" id="IPR013818">
    <property type="entry name" value="Lipase"/>
</dbReference>
<proteinExistence type="inferred from homology"/>
<dbReference type="EMBL" id="JARBDR010000813">
    <property type="protein sequence ID" value="KAJ8305886.1"/>
    <property type="molecule type" value="Genomic_DNA"/>
</dbReference>
<gene>
    <name evidence="6" type="ORF">KUTeg_016431</name>
</gene>
<accession>A0ABQ9EKU6</accession>
<dbReference type="Proteomes" id="UP001217089">
    <property type="component" value="Unassembled WGS sequence"/>
</dbReference>
<dbReference type="InterPro" id="IPR000734">
    <property type="entry name" value="TAG_lipase"/>
</dbReference>
<evidence type="ECO:0000256" key="1">
    <source>
        <dbReference type="ARBA" id="ARBA00004613"/>
    </source>
</evidence>
<dbReference type="Gene3D" id="2.60.60.20">
    <property type="entry name" value="PLAT/LH2 domain"/>
    <property type="match status" value="1"/>
</dbReference>
<evidence type="ECO:0000313" key="7">
    <source>
        <dbReference type="Proteomes" id="UP001217089"/>
    </source>
</evidence>
<sequence length="279" mass="31392">MIIKEHGVGDTVACSHNRAVDYFTESINSPCPFTSYKCKDYDTFQAGKCLDCGRFGERCTQMGYFADQSDLRGKVYLNTRSSPPFCGFNYGINFTASGVNTEGKIDVKLIGDFGETDWFSLSSDYEKIQPNKKYTRVFASKAEVGQVNSAQVKYLAKPGFIWGYYGKEVWEAESMETDAVCSVTMVEIKDPTPKPKPQENTNPGIFAEIQCRLYLIYQIKTNFVFIFMHDIVSSKPLFVYSEKDGSSIQTHTEILSLSDCATNQFGNKAKQIAMVKNQQ</sequence>
<protein>
    <recommendedName>
        <fullName evidence="5">Lipase domain-containing protein</fullName>
    </recommendedName>
</protein>
<evidence type="ECO:0000313" key="6">
    <source>
        <dbReference type="EMBL" id="KAJ8305886.1"/>
    </source>
</evidence>
<evidence type="ECO:0000259" key="5">
    <source>
        <dbReference type="Pfam" id="PF00151"/>
    </source>
</evidence>
<dbReference type="InterPro" id="IPR029058">
    <property type="entry name" value="AB_hydrolase_fold"/>
</dbReference>
<dbReference type="SUPFAM" id="SSF49723">
    <property type="entry name" value="Lipase/lipooxygenase domain (PLAT/LH2 domain)"/>
    <property type="match status" value="1"/>
</dbReference>
<comment type="caution">
    <text evidence="6">The sequence shown here is derived from an EMBL/GenBank/DDBJ whole genome shotgun (WGS) entry which is preliminary data.</text>
</comment>
<evidence type="ECO:0000256" key="2">
    <source>
        <dbReference type="ARBA" id="ARBA00010701"/>
    </source>
</evidence>
<dbReference type="Gene3D" id="3.40.50.1820">
    <property type="entry name" value="alpha/beta hydrolase"/>
    <property type="match status" value="1"/>
</dbReference>
<keyword evidence="7" id="KW-1185">Reference proteome</keyword>
<dbReference type="PANTHER" id="PTHR11610">
    <property type="entry name" value="LIPASE"/>
    <property type="match status" value="1"/>
</dbReference>
<comment type="subcellular location">
    <subcellularLocation>
        <location evidence="1">Secreted</location>
    </subcellularLocation>
</comment>
<feature type="domain" description="Lipase" evidence="5">
    <location>
        <begin position="3"/>
        <end position="85"/>
    </location>
</feature>
<dbReference type="PANTHER" id="PTHR11610:SF173">
    <property type="entry name" value="LIPASE DOMAIN-CONTAINING PROTEIN-RELATED"/>
    <property type="match status" value="1"/>
</dbReference>
<comment type="similarity">
    <text evidence="2 4">Belongs to the AB hydrolase superfamily. Lipase family.</text>
</comment>
<evidence type="ECO:0000256" key="4">
    <source>
        <dbReference type="RuleBase" id="RU004262"/>
    </source>
</evidence>
<dbReference type="InterPro" id="IPR036392">
    <property type="entry name" value="PLAT/LH2_dom_sf"/>
</dbReference>
<evidence type="ECO:0000256" key="3">
    <source>
        <dbReference type="ARBA" id="ARBA00022525"/>
    </source>
</evidence>
<keyword evidence="3" id="KW-0964">Secreted</keyword>
<name>A0ABQ9EKU6_TEGGR</name>
<dbReference type="Pfam" id="PF00151">
    <property type="entry name" value="Lipase"/>
    <property type="match status" value="1"/>
</dbReference>
<reference evidence="6 7" key="1">
    <citation type="submission" date="2022-12" db="EMBL/GenBank/DDBJ databases">
        <title>Chromosome-level genome of Tegillarca granosa.</title>
        <authorList>
            <person name="Kim J."/>
        </authorList>
    </citation>
    <scope>NUCLEOTIDE SEQUENCE [LARGE SCALE GENOMIC DNA]</scope>
    <source>
        <strain evidence="6">Teg-2019</strain>
        <tissue evidence="6">Adductor muscle</tissue>
    </source>
</reference>
<dbReference type="SUPFAM" id="SSF53474">
    <property type="entry name" value="alpha/beta-Hydrolases"/>
    <property type="match status" value="1"/>
</dbReference>